<evidence type="ECO:0000313" key="2">
    <source>
        <dbReference type="EMBL" id="MEQ2298850.1"/>
    </source>
</evidence>
<gene>
    <name evidence="2" type="ORF">AMECASPLE_009582</name>
</gene>
<name>A0ABV0YZN1_9TELE</name>
<proteinExistence type="predicted"/>
<reference evidence="2 3" key="1">
    <citation type="submission" date="2021-06" db="EMBL/GenBank/DDBJ databases">
        <authorList>
            <person name="Palmer J.M."/>
        </authorList>
    </citation>
    <scope>NUCLEOTIDE SEQUENCE [LARGE SCALE GENOMIC DNA]</scope>
    <source>
        <strain evidence="2 3">AS_MEX2019</strain>
        <tissue evidence="2">Muscle</tissue>
    </source>
</reference>
<keyword evidence="3" id="KW-1185">Reference proteome</keyword>
<feature type="region of interest" description="Disordered" evidence="1">
    <location>
        <begin position="1"/>
        <end position="24"/>
    </location>
</feature>
<organism evidence="2 3">
    <name type="scientific">Ameca splendens</name>
    <dbReference type="NCBI Taxonomy" id="208324"/>
    <lineage>
        <taxon>Eukaryota</taxon>
        <taxon>Metazoa</taxon>
        <taxon>Chordata</taxon>
        <taxon>Craniata</taxon>
        <taxon>Vertebrata</taxon>
        <taxon>Euteleostomi</taxon>
        <taxon>Actinopterygii</taxon>
        <taxon>Neopterygii</taxon>
        <taxon>Teleostei</taxon>
        <taxon>Neoteleostei</taxon>
        <taxon>Acanthomorphata</taxon>
        <taxon>Ovalentaria</taxon>
        <taxon>Atherinomorphae</taxon>
        <taxon>Cyprinodontiformes</taxon>
        <taxon>Goodeidae</taxon>
        <taxon>Ameca</taxon>
    </lineage>
</organism>
<protein>
    <submittedName>
        <fullName evidence="2">Uncharacterized protein</fullName>
    </submittedName>
</protein>
<accession>A0ABV0YZN1</accession>
<comment type="caution">
    <text evidence="2">The sequence shown here is derived from an EMBL/GenBank/DDBJ whole genome shotgun (WGS) entry which is preliminary data.</text>
</comment>
<feature type="compositionally biased region" description="Polar residues" evidence="1">
    <location>
        <begin position="14"/>
        <end position="24"/>
    </location>
</feature>
<feature type="compositionally biased region" description="Basic and acidic residues" evidence="1">
    <location>
        <begin position="1"/>
        <end position="12"/>
    </location>
</feature>
<dbReference type="EMBL" id="JAHRIP010047563">
    <property type="protein sequence ID" value="MEQ2298850.1"/>
    <property type="molecule type" value="Genomic_DNA"/>
</dbReference>
<evidence type="ECO:0000256" key="1">
    <source>
        <dbReference type="SAM" id="MobiDB-lite"/>
    </source>
</evidence>
<evidence type="ECO:0000313" key="3">
    <source>
        <dbReference type="Proteomes" id="UP001469553"/>
    </source>
</evidence>
<sequence>MWHEKTYRDKGDSNGLTRESSNDWNRNQELKYSKYLKSYMKIRLVQPTACRTAERETKQGTEEGYRHRIDLNPKISENKTQTAVDHDILCLSTLPPDSGTLISK</sequence>
<dbReference type="Proteomes" id="UP001469553">
    <property type="component" value="Unassembled WGS sequence"/>
</dbReference>